<feature type="compositionally biased region" description="Polar residues" evidence="2">
    <location>
        <begin position="52"/>
        <end position="61"/>
    </location>
</feature>
<dbReference type="InterPro" id="IPR003604">
    <property type="entry name" value="Matrin/U1-like-C_Znf_C2H2"/>
</dbReference>
<evidence type="ECO:0000313" key="5">
    <source>
        <dbReference type="Proteomes" id="UP000735302"/>
    </source>
</evidence>
<feature type="domain" description="U1-type" evidence="3">
    <location>
        <begin position="838"/>
        <end position="872"/>
    </location>
</feature>
<evidence type="ECO:0000259" key="3">
    <source>
        <dbReference type="SMART" id="SM00451"/>
    </source>
</evidence>
<evidence type="ECO:0000256" key="2">
    <source>
        <dbReference type="SAM" id="MobiDB-lite"/>
    </source>
</evidence>
<dbReference type="InterPro" id="IPR032446">
    <property type="entry name" value="SCAPER_N"/>
</dbReference>
<dbReference type="SUPFAM" id="SSF57667">
    <property type="entry name" value="beta-beta-alpha zinc fingers"/>
    <property type="match status" value="1"/>
</dbReference>
<feature type="compositionally biased region" description="Basic and acidic residues" evidence="2">
    <location>
        <begin position="566"/>
        <end position="578"/>
    </location>
</feature>
<name>A0AAV4BZN7_9GAST</name>
<dbReference type="EMBL" id="BLXT01005617">
    <property type="protein sequence ID" value="GFO24600.1"/>
    <property type="molecule type" value="Genomic_DNA"/>
</dbReference>
<protein>
    <submittedName>
        <fullName evidence="4">S phase cyclin a-associated protein in the endoplasmic reticulum</fullName>
    </submittedName>
</protein>
<dbReference type="InterPro" id="IPR036236">
    <property type="entry name" value="Znf_C2H2_sf"/>
</dbReference>
<feature type="region of interest" description="Disordered" evidence="2">
    <location>
        <begin position="90"/>
        <end position="152"/>
    </location>
</feature>
<sequence length="1469" mass="165691">MSDSRRKRGTAWNTKPRQDRDRENQQNGGGENPHQQHQKTRYSNVQKGKISQPLSQNNQRPNGLDSIRKIVQEEGRTARNLIQYNVPVMENQSDGSNSSGAVSSSRSSSQQKRTGSSSRVQSHRTPPPSYRSRHRSLSDMAKSPRSDAGSKKNDLRARYWKYMFDNFQRAVDSIYQTCEQDESVVECKEVIMMLEQSTKDFKALIETLNMMKAYEDSTKEGDRPAAVAWEVRKMSPNKHAPNSPVPGQQQPVIGLDRSGNSWADKVRGVRAINFSTVHPGAGEPVTPTKPVQAMPTLPKPKSAPEPVEEEGWETVQRGRLRARVSPCQKSTENLAPANQSAKRNLMRSLSVPDNANVNKPPEKQGNSGHSQTLRAVSERHLPGTDLSTRERTRSKDSEKENIPTIKDESDIERMSTTSSDVLTPTPSLPKSNLSSPSKLLETLPDSSLDKVSKAALELDLTDLDLVLDEEFQVSSQLEKAQKSALAYALQEEENWLKELAREQSSGVEEEEEDLDNASDLANTASSLDNSQPSITDWDSLVAAHEAESQKNPLASWGDMVEAEETRTPGHGVHMHEKLSSPSRKRSPTESKRRHEEKQAKAQEQREKLMQEKAERLRDLSKKVEDVRAYKEELMRQNKTLLEHKLQRAEEKRQSQLKLKARKAHEEEAKANEIAFINSLEAQNKRHDIMSKHQESEARRHDLMEERHRKMEEKQAKEAAVEERRKALEADRKARLLEMQEKRKLRDARIEQQQIEKEKERLEAVRVKGKEREERIAALNAMQEAHKQDLQKKIQQKQDETTQRHEEYLKQIRERAFEMSIMRHSTEDHNDAPMLTPYDRNKLCIICNALIPSEVYLLSHLRGKKHQQAVKDNNSGKEMTKQEIESFNLKHIVDAPANSNHPKIVTEKERQKSLKKRCKKLRNRMVMRGVEYENASSNKQPLADSEHKAKLNKVIKDINKYLQSQDSGPWPQNKVLALDRALGEIGRILEKKNPNDQICFRGLGGFPSLSKILLTIDDATRALPCVIPAKSLTHAADICKLACRNNFDNCHYMLFSNKIGMLVDHLINRLNEMIPEDLGRPGYILQSSKGSSSNSSNNSDPGTSGDPHQLPFDPVCCSLMQVLGTVLTCLAKNNPASNCSEASAERMTATGDAFMNRGNDIISYIISVGVIDKLRVYFSAVRGPVDADRNSADFLMHSLGLLVSMTKFMSKRNATVFHESRRPEDPTQLISTFEVTELVGIVSLLYGMLLHGGAPGRSSQGDDSCVGSLPKEMAPHTAGVILAGLRMLNHMAALDLRMLQGTLGEEGLSLEFRHIASYLIWYCGHVTSEELLHEVVLCVGYFSVLHPDNQAIVQAGQPPTVLQQLCALPFQYFSDPRLVAVLFPTLIACCFNNAANRDILEQELSCALLSNFIEERQLEHQQNKSSPASVKKSKNQDNKEIREAENRMAFCLRFPLEQWAEAQAYFSVSS</sequence>
<accession>A0AAV4BZN7</accession>
<feature type="region of interest" description="Disordered" evidence="2">
    <location>
        <begin position="566"/>
        <end position="606"/>
    </location>
</feature>
<reference evidence="4 5" key="1">
    <citation type="journal article" date="2021" name="Elife">
        <title>Chloroplast acquisition without the gene transfer in kleptoplastic sea slugs, Plakobranchus ocellatus.</title>
        <authorList>
            <person name="Maeda T."/>
            <person name="Takahashi S."/>
            <person name="Yoshida T."/>
            <person name="Shimamura S."/>
            <person name="Takaki Y."/>
            <person name="Nagai Y."/>
            <person name="Toyoda A."/>
            <person name="Suzuki Y."/>
            <person name="Arimoto A."/>
            <person name="Ishii H."/>
            <person name="Satoh N."/>
            <person name="Nishiyama T."/>
            <person name="Hasebe M."/>
            <person name="Maruyama T."/>
            <person name="Minagawa J."/>
            <person name="Obokata J."/>
            <person name="Shigenobu S."/>
        </authorList>
    </citation>
    <scope>NUCLEOTIDE SEQUENCE [LARGE SCALE GENOMIC DNA]</scope>
</reference>
<comment type="caution">
    <text evidence="4">The sequence shown here is derived from an EMBL/GenBank/DDBJ whole genome shotgun (WGS) entry which is preliminary data.</text>
</comment>
<dbReference type="PANTHER" id="PTHR31434:SF2">
    <property type="entry name" value="S PHASE CYCLIN A-ASSOCIATED PROTEIN IN THE ENDOPLASMIC RETICULUM"/>
    <property type="match status" value="1"/>
</dbReference>
<feature type="compositionally biased region" description="Polar residues" evidence="2">
    <location>
        <begin position="364"/>
        <end position="374"/>
    </location>
</feature>
<feature type="coiled-coil region" evidence="1">
    <location>
        <begin position="710"/>
        <end position="799"/>
    </location>
</feature>
<dbReference type="GO" id="GO:0003676">
    <property type="term" value="F:nucleic acid binding"/>
    <property type="evidence" value="ECO:0007669"/>
    <property type="project" value="InterPro"/>
</dbReference>
<keyword evidence="1" id="KW-0175">Coiled coil</keyword>
<feature type="compositionally biased region" description="Low complexity" evidence="2">
    <location>
        <begin position="1086"/>
        <end position="1104"/>
    </location>
</feature>
<gene>
    <name evidence="4" type="ORF">PoB_005110500</name>
</gene>
<feature type="region of interest" description="Disordered" evidence="2">
    <location>
        <begin position="278"/>
        <end position="442"/>
    </location>
</feature>
<feature type="compositionally biased region" description="Basic and acidic residues" evidence="2">
    <location>
        <begin position="586"/>
        <end position="606"/>
    </location>
</feature>
<organism evidence="4 5">
    <name type="scientific">Plakobranchus ocellatus</name>
    <dbReference type="NCBI Taxonomy" id="259542"/>
    <lineage>
        <taxon>Eukaryota</taxon>
        <taxon>Metazoa</taxon>
        <taxon>Spiralia</taxon>
        <taxon>Lophotrochozoa</taxon>
        <taxon>Mollusca</taxon>
        <taxon>Gastropoda</taxon>
        <taxon>Heterobranchia</taxon>
        <taxon>Euthyneura</taxon>
        <taxon>Panpulmonata</taxon>
        <taxon>Sacoglossa</taxon>
        <taxon>Placobranchoidea</taxon>
        <taxon>Plakobranchidae</taxon>
        <taxon>Plakobranchus</taxon>
    </lineage>
</organism>
<feature type="compositionally biased region" description="Basic and acidic residues" evidence="2">
    <location>
        <begin position="376"/>
        <end position="413"/>
    </location>
</feature>
<dbReference type="InterPro" id="IPR013087">
    <property type="entry name" value="Znf_C2H2_type"/>
</dbReference>
<dbReference type="Proteomes" id="UP000735302">
    <property type="component" value="Unassembled WGS sequence"/>
</dbReference>
<feature type="compositionally biased region" description="Polar residues" evidence="2">
    <location>
        <begin position="327"/>
        <end position="342"/>
    </location>
</feature>
<dbReference type="SMART" id="SM00451">
    <property type="entry name" value="ZnF_U1"/>
    <property type="match status" value="1"/>
</dbReference>
<proteinExistence type="predicted"/>
<feature type="region of interest" description="Disordered" evidence="2">
    <location>
        <begin position="1084"/>
        <end position="1104"/>
    </location>
</feature>
<dbReference type="Gene3D" id="3.30.160.60">
    <property type="entry name" value="Classic Zinc Finger"/>
    <property type="match status" value="1"/>
</dbReference>
<keyword evidence="5" id="KW-1185">Reference proteome</keyword>
<dbReference type="PANTHER" id="PTHR31434">
    <property type="entry name" value="S PHASE CYCLIN A-ASSOCIATED PROTEIN IN THE ENDOPLASMIC RETICULUM"/>
    <property type="match status" value="1"/>
</dbReference>
<dbReference type="GO" id="GO:0008270">
    <property type="term" value="F:zinc ion binding"/>
    <property type="evidence" value="ECO:0007669"/>
    <property type="project" value="InterPro"/>
</dbReference>
<dbReference type="Pfam" id="PF12874">
    <property type="entry name" value="zf-met"/>
    <property type="match status" value="1"/>
</dbReference>
<feature type="compositionally biased region" description="Low complexity" evidence="2">
    <location>
        <begin position="422"/>
        <end position="440"/>
    </location>
</feature>
<evidence type="ECO:0000256" key="1">
    <source>
        <dbReference type="SAM" id="Coils"/>
    </source>
</evidence>
<feature type="compositionally biased region" description="Basic and acidic residues" evidence="2">
    <location>
        <begin position="142"/>
        <end position="152"/>
    </location>
</feature>
<feature type="compositionally biased region" description="Low complexity" evidence="2">
    <location>
        <begin position="92"/>
        <end position="119"/>
    </location>
</feature>
<dbReference type="Pfam" id="PF16501">
    <property type="entry name" value="SCAPER_N"/>
    <property type="match status" value="1"/>
</dbReference>
<feature type="region of interest" description="Disordered" evidence="2">
    <location>
        <begin position="1418"/>
        <end position="1437"/>
    </location>
</feature>
<feature type="region of interest" description="Disordered" evidence="2">
    <location>
        <begin position="1"/>
        <end position="71"/>
    </location>
</feature>
<evidence type="ECO:0000313" key="4">
    <source>
        <dbReference type="EMBL" id="GFO24600.1"/>
    </source>
</evidence>